<sequence length="399" mass="45107">MKNTWRFGEKEFHYIHKVLDSGFGSGTSGSMNNLFEETFAKKVGSKYAITFNSGTSTLHAALNAVGVGPGDEVITTPLTVISNADVIIAQNAIPVFADINPDTFNIDPEKVEVLITDKTKAIMPVSLYGLCCDLDPLLKLAEDYNISIINDAAQAFMADYKGRPIATQAHITSYSLENSKHITTGDGGIVVTDDEKLATKMRKFGSLGYAAMKSGDGRIRLNKEIFQDPNYKRHDEFGYNYRMPEVAAAIGVAQTERLDFFVNLRIEIAKMYNEVVKDCDYIIPQQNPHGDRHTYWTYAIKYERDDIPWQDFRRKYIEFGGDGIYAAWALCYKELLFTTDTFKKRAPYYYKDVYYNEDNLCPIAESIQPKLMQFVTNYGSVGEATNKVNALKQTIEYFD</sequence>
<dbReference type="Gene3D" id="3.40.640.10">
    <property type="entry name" value="Type I PLP-dependent aspartate aminotransferase-like (Major domain)"/>
    <property type="match status" value="1"/>
</dbReference>
<comment type="caution">
    <text evidence="2">The sequence shown here is derived from an EMBL/GenBank/DDBJ whole genome shotgun (WGS) entry which is preliminary data.</text>
</comment>
<dbReference type="GO" id="GO:0008483">
    <property type="term" value="F:transaminase activity"/>
    <property type="evidence" value="ECO:0007669"/>
    <property type="project" value="UniProtKB-KW"/>
</dbReference>
<evidence type="ECO:0000313" key="2">
    <source>
        <dbReference type="EMBL" id="MCQ1539545.1"/>
    </source>
</evidence>
<dbReference type="InterPro" id="IPR000653">
    <property type="entry name" value="DegT/StrS_aminotransferase"/>
</dbReference>
<keyword evidence="3" id="KW-1185">Reference proteome</keyword>
<keyword evidence="2" id="KW-0032">Aminotransferase</keyword>
<accession>A0ABD4TNW3</accession>
<dbReference type="Proteomes" id="UP001524383">
    <property type="component" value="Unassembled WGS sequence"/>
</dbReference>
<comment type="similarity">
    <text evidence="1">Belongs to the DegT/DnrJ/EryC1 family.</text>
</comment>
<dbReference type="RefSeq" id="WP_255333516.1">
    <property type="nucleotide sequence ID" value="NZ_VOTZ01000038.1"/>
</dbReference>
<dbReference type="SUPFAM" id="SSF53383">
    <property type="entry name" value="PLP-dependent transferases"/>
    <property type="match status" value="1"/>
</dbReference>
<protein>
    <submittedName>
        <fullName evidence="2">DegT/DnrJ/EryC1/StrS family aminotransferase</fullName>
    </submittedName>
</protein>
<dbReference type="Pfam" id="PF01041">
    <property type="entry name" value="DegT_DnrJ_EryC1"/>
    <property type="match status" value="1"/>
</dbReference>
<organism evidence="2 3">
    <name type="scientific">Methanocalculus taiwanensis</name>
    <dbReference type="NCBI Taxonomy" id="106207"/>
    <lineage>
        <taxon>Archaea</taxon>
        <taxon>Methanobacteriati</taxon>
        <taxon>Methanobacteriota</taxon>
        <taxon>Stenosarchaea group</taxon>
        <taxon>Methanomicrobia</taxon>
        <taxon>Methanomicrobiales</taxon>
        <taxon>Methanocalculaceae</taxon>
        <taxon>Methanocalculus</taxon>
    </lineage>
</organism>
<dbReference type="InterPro" id="IPR015422">
    <property type="entry name" value="PyrdxlP-dep_Trfase_small"/>
</dbReference>
<dbReference type="AlphaFoldDB" id="A0ABD4TNW3"/>
<reference evidence="2 3" key="1">
    <citation type="submission" date="2019-08" db="EMBL/GenBank/DDBJ databases">
        <authorList>
            <person name="Chen S.-C."/>
            <person name="Lai M.-C."/>
            <person name="You Y.-T."/>
        </authorList>
    </citation>
    <scope>NUCLEOTIDE SEQUENCE [LARGE SCALE GENOMIC DNA]</scope>
    <source>
        <strain evidence="2 3">P2F9704a</strain>
    </source>
</reference>
<dbReference type="Gene3D" id="3.90.1150.10">
    <property type="entry name" value="Aspartate Aminotransferase, domain 1"/>
    <property type="match status" value="1"/>
</dbReference>
<dbReference type="CDD" id="cd00616">
    <property type="entry name" value="AHBA_syn"/>
    <property type="match status" value="1"/>
</dbReference>
<dbReference type="InterPro" id="IPR015424">
    <property type="entry name" value="PyrdxlP-dep_Trfase"/>
</dbReference>
<dbReference type="InterPro" id="IPR015421">
    <property type="entry name" value="PyrdxlP-dep_Trfase_major"/>
</dbReference>
<dbReference type="EMBL" id="VOTZ01000038">
    <property type="protein sequence ID" value="MCQ1539545.1"/>
    <property type="molecule type" value="Genomic_DNA"/>
</dbReference>
<proteinExistence type="inferred from homology"/>
<keyword evidence="2" id="KW-0808">Transferase</keyword>
<keyword evidence="1" id="KW-0663">Pyridoxal phosphate</keyword>
<evidence type="ECO:0000313" key="3">
    <source>
        <dbReference type="Proteomes" id="UP001524383"/>
    </source>
</evidence>
<dbReference type="PANTHER" id="PTHR30244:SF34">
    <property type="entry name" value="DTDP-4-AMINO-4,6-DIDEOXYGALACTOSE TRANSAMINASE"/>
    <property type="match status" value="1"/>
</dbReference>
<evidence type="ECO:0000256" key="1">
    <source>
        <dbReference type="RuleBase" id="RU004508"/>
    </source>
</evidence>
<dbReference type="PANTHER" id="PTHR30244">
    <property type="entry name" value="TRANSAMINASE"/>
    <property type="match status" value="1"/>
</dbReference>
<name>A0ABD4TNW3_9EURY</name>
<gene>
    <name evidence="2" type="ORF">FTO68_11210</name>
</gene>